<evidence type="ECO:0000256" key="4">
    <source>
        <dbReference type="ARBA" id="ARBA00022917"/>
    </source>
</evidence>
<dbReference type="GO" id="GO:0005829">
    <property type="term" value="C:cytosol"/>
    <property type="evidence" value="ECO:0007669"/>
    <property type="project" value="TreeGrafter"/>
</dbReference>
<dbReference type="SUPFAM" id="SSF52156">
    <property type="entry name" value="Initiation factor IF2/eIF5b, domain 3"/>
    <property type="match status" value="1"/>
</dbReference>
<dbReference type="InterPro" id="IPR015760">
    <property type="entry name" value="TIF_IF2"/>
</dbReference>
<dbReference type="InterPro" id="IPR036925">
    <property type="entry name" value="TIF_IF2_dom3_sf"/>
</dbReference>
<comment type="similarity">
    <text evidence="1">Belongs to the TRAFAC class translation factor GTPase superfamily. Classic translation factor GTPase family. IF-2 subfamily.</text>
</comment>
<proteinExistence type="inferred from homology"/>
<organism evidence="7">
    <name type="scientific">bioreactor metagenome</name>
    <dbReference type="NCBI Taxonomy" id="1076179"/>
    <lineage>
        <taxon>unclassified sequences</taxon>
        <taxon>metagenomes</taxon>
        <taxon>ecological metagenomes</taxon>
    </lineage>
</organism>
<keyword evidence="5" id="KW-0342">GTP-binding</keyword>
<dbReference type="Gene3D" id="2.40.30.10">
    <property type="entry name" value="Translation factors"/>
    <property type="match status" value="1"/>
</dbReference>
<dbReference type="FunFam" id="3.40.50.10050:FF:000001">
    <property type="entry name" value="Translation initiation factor IF-2"/>
    <property type="match status" value="1"/>
</dbReference>
<dbReference type="AlphaFoldDB" id="A0A645B3M7"/>
<keyword evidence="3" id="KW-0547">Nucleotide-binding</keyword>
<dbReference type="EMBL" id="VSSQ01017601">
    <property type="protein sequence ID" value="MPM60052.1"/>
    <property type="molecule type" value="Genomic_DNA"/>
</dbReference>
<evidence type="ECO:0000259" key="6">
    <source>
        <dbReference type="Pfam" id="PF11987"/>
    </source>
</evidence>
<reference evidence="7" key="1">
    <citation type="submission" date="2019-08" db="EMBL/GenBank/DDBJ databases">
        <authorList>
            <person name="Kucharzyk K."/>
            <person name="Murdoch R.W."/>
            <person name="Higgins S."/>
            <person name="Loffler F."/>
        </authorList>
    </citation>
    <scope>NUCLEOTIDE SEQUENCE</scope>
</reference>
<sequence>MNIIHTGVGAVSETDVMLASASNAIIIGFNIRPDQNAAKAAELQHVDIRTYRIIYEIVDDVEAAMKGLLAPVMKESVIGHVEIREIFKISKVGSIAGCYVTDGKVTRNSMVRVVRDGTVVHEGPIESLRRIKDDVREVASGYECGIMLQRFNDLKIGDRFEIFVKEEVKRTEL</sequence>
<protein>
    <submittedName>
        <fullName evidence="7">Translation initiation factor IF-2</fullName>
    </submittedName>
</protein>
<evidence type="ECO:0000256" key="1">
    <source>
        <dbReference type="ARBA" id="ARBA00007733"/>
    </source>
</evidence>
<feature type="domain" description="Translation initiation factor IF- 2" evidence="6">
    <location>
        <begin position="1"/>
        <end position="62"/>
    </location>
</feature>
<name>A0A645B3M7_9ZZZZ</name>
<dbReference type="FunFam" id="2.40.30.10:FF:000008">
    <property type="entry name" value="Translation initiation factor IF-2"/>
    <property type="match status" value="1"/>
</dbReference>
<dbReference type="Gene3D" id="3.40.50.10050">
    <property type="entry name" value="Translation initiation factor IF- 2, domain 3"/>
    <property type="match status" value="1"/>
</dbReference>
<dbReference type="PANTHER" id="PTHR43381">
    <property type="entry name" value="TRANSLATION INITIATION FACTOR IF-2-RELATED"/>
    <property type="match status" value="1"/>
</dbReference>
<accession>A0A645B3M7</accession>
<dbReference type="InterPro" id="IPR023115">
    <property type="entry name" value="TIF_IF2_dom3"/>
</dbReference>
<gene>
    <name evidence="7" type="primary">infB_23</name>
    <name evidence="7" type="ORF">SDC9_106899</name>
</gene>
<evidence type="ECO:0000313" key="7">
    <source>
        <dbReference type="EMBL" id="MPM60052.1"/>
    </source>
</evidence>
<dbReference type="GO" id="GO:0005525">
    <property type="term" value="F:GTP binding"/>
    <property type="evidence" value="ECO:0007669"/>
    <property type="project" value="UniProtKB-KW"/>
</dbReference>
<dbReference type="SUPFAM" id="SSF50447">
    <property type="entry name" value="Translation proteins"/>
    <property type="match status" value="1"/>
</dbReference>
<dbReference type="PROSITE" id="PS01176">
    <property type="entry name" value="IF2"/>
    <property type="match status" value="1"/>
</dbReference>
<evidence type="ECO:0000256" key="3">
    <source>
        <dbReference type="ARBA" id="ARBA00022741"/>
    </source>
</evidence>
<evidence type="ECO:0000256" key="5">
    <source>
        <dbReference type="ARBA" id="ARBA00023134"/>
    </source>
</evidence>
<dbReference type="PANTHER" id="PTHR43381:SF5">
    <property type="entry name" value="TR-TYPE G DOMAIN-CONTAINING PROTEIN"/>
    <property type="match status" value="1"/>
</dbReference>
<keyword evidence="4" id="KW-0648">Protein biosynthesis</keyword>
<keyword evidence="2 7" id="KW-0396">Initiation factor</keyword>
<evidence type="ECO:0000256" key="2">
    <source>
        <dbReference type="ARBA" id="ARBA00022540"/>
    </source>
</evidence>
<dbReference type="GO" id="GO:0003743">
    <property type="term" value="F:translation initiation factor activity"/>
    <property type="evidence" value="ECO:0007669"/>
    <property type="project" value="UniProtKB-KW"/>
</dbReference>
<comment type="caution">
    <text evidence="7">The sequence shown here is derived from an EMBL/GenBank/DDBJ whole genome shotgun (WGS) entry which is preliminary data.</text>
</comment>
<dbReference type="InterPro" id="IPR009000">
    <property type="entry name" value="Transl_B-barrel_sf"/>
</dbReference>
<dbReference type="Pfam" id="PF11987">
    <property type="entry name" value="IF-2"/>
    <property type="match status" value="1"/>
</dbReference>
<dbReference type="InterPro" id="IPR000178">
    <property type="entry name" value="TF_IF2_bacterial-like"/>
</dbReference>
<dbReference type="CDD" id="cd03692">
    <property type="entry name" value="mtIF2_IVc"/>
    <property type="match status" value="1"/>
</dbReference>
<dbReference type="GO" id="GO:0003924">
    <property type="term" value="F:GTPase activity"/>
    <property type="evidence" value="ECO:0007669"/>
    <property type="project" value="InterPro"/>
</dbReference>